<dbReference type="AlphaFoldDB" id="A0A3P1V5F9"/>
<dbReference type="OrthoDB" id="9798761at2"/>
<dbReference type="EMBL" id="RQZC01000014">
    <property type="protein sequence ID" value="RRD28917.1"/>
    <property type="molecule type" value="Genomic_DNA"/>
</dbReference>
<feature type="domain" description="GmrSD restriction endonucleases C-terminal" evidence="2">
    <location>
        <begin position="484"/>
        <end position="635"/>
    </location>
</feature>
<organism evidence="3 4">
    <name type="scientific">Actinomyces bowdenii</name>
    <dbReference type="NCBI Taxonomy" id="131109"/>
    <lineage>
        <taxon>Bacteria</taxon>
        <taxon>Bacillati</taxon>
        <taxon>Actinomycetota</taxon>
        <taxon>Actinomycetes</taxon>
        <taxon>Actinomycetales</taxon>
        <taxon>Actinomycetaceae</taxon>
        <taxon>Actinomyces</taxon>
    </lineage>
</organism>
<evidence type="ECO:0000259" key="2">
    <source>
        <dbReference type="Pfam" id="PF07510"/>
    </source>
</evidence>
<accession>A0A3P1V5F9</accession>
<protein>
    <submittedName>
        <fullName evidence="3">DUF262 domain-containing protein</fullName>
    </submittedName>
</protein>
<gene>
    <name evidence="3" type="ORF">EII10_08725</name>
</gene>
<comment type="caution">
    <text evidence="3">The sequence shown here is derived from an EMBL/GenBank/DDBJ whole genome shotgun (WGS) entry which is preliminary data.</text>
</comment>
<reference evidence="3 4" key="1">
    <citation type="submission" date="2018-11" db="EMBL/GenBank/DDBJ databases">
        <title>Genomes From Bacteria Associated with the Canine Oral Cavity: a Test Case for Automated Genome-Based Taxonomic Assignment.</title>
        <authorList>
            <person name="Coil D.A."/>
            <person name="Jospin G."/>
            <person name="Darling A.E."/>
            <person name="Wallis C."/>
            <person name="Davis I.J."/>
            <person name="Harris S."/>
            <person name="Eisen J.A."/>
            <person name="Holcombe L.J."/>
            <person name="O'Flynn C."/>
        </authorList>
    </citation>
    <scope>NUCLEOTIDE SEQUENCE [LARGE SCALE GENOMIC DNA]</scope>
    <source>
        <strain evidence="3 4">OH5050</strain>
    </source>
</reference>
<sequence length="821" mass="91463">MPPSRTAVLMRLPTPDRASLPISGAPVFTELTVPQDLFSLEMRMDAPVFQRPYVWGQEEQWAPLWEDLRALAESGLAHRATGADDGHFLGAIVLQERQTGFSEMSSMTIIDGQQRLTTLQLLLHALAGVLRDHGLEDLARRAERLTRNEVAPGHSRPEDAFKVWPTNKDRDAYRAVLDAASADAVPAWARASRFARADLYFRTVINDWLLSSPQDAMSSGQEETSPELAARATAVTGAAARGLRIVSIRLSPWEDAQSIFETLNARGTPLTAMDLVKNFLLQSLDPHSPSTQSIYERHWGHFETEFWQQRSGFGETQQPRSVAFLNWWLTARTGAVVPARTTFAAFKRYTHSQGRGQMAVLADLSAAALRYQRLNEASSAPHGELDALGMLHYRAEALGLDVLKPLMVWLLEPSQQDVPGEQRRRLIAAVESWVVRRSLLRKPSTGLNRFVVEQLMRAVAADPARMGERCEALLAAQTSPVSYWPDDEEIREALLHEPVYRSLIRGRVRMILEAVEDHHRGYPDGHRRSEEPIVRGACTVEHLMPQQWRTNWADSADDGAEEDAAARRDRLLHTLGNLTLVTQRLNSSLSNSSWESKRKALEATTSLLITRAVTTGHPQEWGDDDIRRRTADMIEDILSIWVAPVRPSGWAVEAPASRSRAGAIGDEWNGRDWYVAFGETGGSRRWADAMRFGFVSGGGGAWYSRTLRRLPVGARVFVCVPGRGYVGVGTVEGEARRFDEAVVDCDGAGRLLQDLPLEGGYCHEGDESDDLAEWVVPVRWEHAVALSEAVWRPGMFANQNTATRLRHQVTVETVLHAFGLG</sequence>
<dbReference type="InterPro" id="IPR011089">
    <property type="entry name" value="GmrSD_C"/>
</dbReference>
<name>A0A3P1V5F9_9ACTO</name>
<dbReference type="InterPro" id="IPR004919">
    <property type="entry name" value="GmrSD_N"/>
</dbReference>
<dbReference type="Proteomes" id="UP000271272">
    <property type="component" value="Unassembled WGS sequence"/>
</dbReference>
<dbReference type="PANTHER" id="PTHR35149">
    <property type="entry name" value="SLL5132 PROTEIN"/>
    <property type="match status" value="1"/>
</dbReference>
<evidence type="ECO:0000259" key="1">
    <source>
        <dbReference type="Pfam" id="PF03235"/>
    </source>
</evidence>
<proteinExistence type="predicted"/>
<feature type="domain" description="GmrSD restriction endonucleases N-terminal" evidence="1">
    <location>
        <begin position="36"/>
        <end position="281"/>
    </location>
</feature>
<dbReference type="PANTHER" id="PTHR35149:SF1">
    <property type="entry name" value="DUF5655 DOMAIN-CONTAINING PROTEIN"/>
    <property type="match status" value="1"/>
</dbReference>
<dbReference type="Pfam" id="PF03235">
    <property type="entry name" value="GmrSD_N"/>
    <property type="match status" value="1"/>
</dbReference>
<keyword evidence="4" id="KW-1185">Reference proteome</keyword>
<dbReference type="Pfam" id="PF07510">
    <property type="entry name" value="GmrSD_C"/>
    <property type="match status" value="1"/>
</dbReference>
<evidence type="ECO:0000313" key="4">
    <source>
        <dbReference type="Proteomes" id="UP000271272"/>
    </source>
</evidence>
<evidence type="ECO:0000313" key="3">
    <source>
        <dbReference type="EMBL" id="RRD28917.1"/>
    </source>
</evidence>